<dbReference type="PANTHER" id="PTHR30287:SF1">
    <property type="entry name" value="INNER MEMBRANE PROTEIN"/>
    <property type="match status" value="1"/>
</dbReference>
<accession>A0A839JWL4</accession>
<dbReference type="GO" id="GO:0005886">
    <property type="term" value="C:plasma membrane"/>
    <property type="evidence" value="ECO:0007669"/>
    <property type="project" value="UniProtKB-SubCell"/>
</dbReference>
<evidence type="ECO:0000259" key="8">
    <source>
        <dbReference type="Pfam" id="PF02687"/>
    </source>
</evidence>
<feature type="transmembrane region" description="Helical" evidence="7">
    <location>
        <begin position="394"/>
        <end position="414"/>
    </location>
</feature>
<dbReference type="RefSeq" id="WP_228351406.1">
    <property type="nucleotide sequence ID" value="NZ_JACEGA010000001.1"/>
</dbReference>
<evidence type="ECO:0000256" key="7">
    <source>
        <dbReference type="SAM" id="Phobius"/>
    </source>
</evidence>
<dbReference type="Proteomes" id="UP000574276">
    <property type="component" value="Unassembled WGS sequence"/>
</dbReference>
<name>A0A839JWL4_9FIRM</name>
<protein>
    <recommendedName>
        <fullName evidence="12">ABC transporter permease</fullName>
    </recommendedName>
</protein>
<gene>
    <name evidence="10" type="ORF">H0486_01940</name>
</gene>
<reference evidence="10 11" key="1">
    <citation type="submission" date="2020-07" db="EMBL/GenBank/DDBJ databases">
        <title>Characterization and genome sequencing of isolate MD1, a novel member within the family Lachnospiraceae.</title>
        <authorList>
            <person name="Rettenmaier R."/>
            <person name="Di Bello L."/>
            <person name="Zinser C."/>
            <person name="Scheitz K."/>
            <person name="Liebl W."/>
            <person name="Zverlov V."/>
        </authorList>
    </citation>
    <scope>NUCLEOTIDE SEQUENCE [LARGE SCALE GENOMIC DNA]</scope>
    <source>
        <strain evidence="10 11">MD1</strain>
    </source>
</reference>
<proteinExistence type="predicted"/>
<organism evidence="10 11">
    <name type="scientific">Variimorphobacter saccharofermentans</name>
    <dbReference type="NCBI Taxonomy" id="2755051"/>
    <lineage>
        <taxon>Bacteria</taxon>
        <taxon>Bacillati</taxon>
        <taxon>Bacillota</taxon>
        <taxon>Clostridia</taxon>
        <taxon>Lachnospirales</taxon>
        <taxon>Lachnospiraceae</taxon>
        <taxon>Variimorphobacter</taxon>
    </lineage>
</organism>
<evidence type="ECO:0000256" key="5">
    <source>
        <dbReference type="ARBA" id="ARBA00023136"/>
    </source>
</evidence>
<keyword evidence="3 7" id="KW-0812">Transmembrane</keyword>
<feature type="coiled-coil region" evidence="6">
    <location>
        <begin position="320"/>
        <end position="368"/>
    </location>
</feature>
<evidence type="ECO:0000256" key="2">
    <source>
        <dbReference type="ARBA" id="ARBA00022475"/>
    </source>
</evidence>
<dbReference type="InterPro" id="IPR025857">
    <property type="entry name" value="MacB_PCD"/>
</dbReference>
<dbReference type="EMBL" id="JACEGA010000001">
    <property type="protein sequence ID" value="MBB2181637.1"/>
    <property type="molecule type" value="Genomic_DNA"/>
</dbReference>
<evidence type="ECO:0000259" key="9">
    <source>
        <dbReference type="Pfam" id="PF12704"/>
    </source>
</evidence>
<keyword evidence="2" id="KW-1003">Cell membrane</keyword>
<feature type="domain" description="ABC3 transporter permease C-terminal" evidence="8">
    <location>
        <begin position="397"/>
        <end position="468"/>
    </location>
</feature>
<feature type="transmembrane region" description="Helical" evidence="7">
    <location>
        <begin position="20"/>
        <end position="40"/>
    </location>
</feature>
<keyword evidence="4 7" id="KW-1133">Transmembrane helix</keyword>
<keyword evidence="5 7" id="KW-0472">Membrane</keyword>
<dbReference type="InterPro" id="IPR003838">
    <property type="entry name" value="ABC3_permease_C"/>
</dbReference>
<evidence type="ECO:0000313" key="10">
    <source>
        <dbReference type="EMBL" id="MBB2181637.1"/>
    </source>
</evidence>
<dbReference type="AlphaFoldDB" id="A0A839JWL4"/>
<comment type="subcellular location">
    <subcellularLocation>
        <location evidence="1">Cell membrane</location>
        <topology evidence="1">Multi-pass membrane protein</topology>
    </subcellularLocation>
</comment>
<evidence type="ECO:0000313" key="11">
    <source>
        <dbReference type="Proteomes" id="UP000574276"/>
    </source>
</evidence>
<evidence type="ECO:0000256" key="3">
    <source>
        <dbReference type="ARBA" id="ARBA00022692"/>
    </source>
</evidence>
<dbReference type="InterPro" id="IPR038766">
    <property type="entry name" value="Membrane_comp_ABC_pdt"/>
</dbReference>
<feature type="domain" description="MacB-like periplasmic core" evidence="9">
    <location>
        <begin position="23"/>
        <end position="173"/>
    </location>
</feature>
<evidence type="ECO:0008006" key="12">
    <source>
        <dbReference type="Google" id="ProtNLM"/>
    </source>
</evidence>
<dbReference type="Pfam" id="PF02687">
    <property type="entry name" value="FtsX"/>
    <property type="match status" value="1"/>
</dbReference>
<sequence>MKKIHVIETISRIRKTKVTFLSIMIVVSLGIAAYLGISFAEKSMKSTGNEYFNQQKFHHIQINYAYGIDDDDLQEIKKIKNVDIAEGGYTTTGFLSLADEKRLVTVQNYTTTLDLATVVEGRLPESQNEIAIEALMNEEDGVKIGDVLTIDCTEENGDNYLKEQEFTVVGIVQHPSYTCNYVHSRRGVSTKGYGNCQNFFLVSRDAFDIEKLDHCYSSIYVWSDKLTAFNCFSEDYINACDSLIEEIDTVSVKRSDNRYEEIVTEINDAIAEGEQQLEEAHTSLKEAGFEIRYGEKNIESYETEISNYEDIDTPESQQRLVVVNSKLEEARKKLSESKKEYETAEVDYNKAEKEIADAKADRDSLVNIKWSVLTRHANISYAMFEDNADGLGKLSMSFALVYIIVALMVCYSSIGRMIVEQRYIIGTQKALGYRKGEILRKYLIYSTLCTIIGSAIGLLTAIFAIEDLALHSYEPIYFIKLL</sequence>
<dbReference type="Pfam" id="PF12704">
    <property type="entry name" value="MacB_PCD"/>
    <property type="match status" value="1"/>
</dbReference>
<keyword evidence="6" id="KW-0175">Coiled coil</keyword>
<evidence type="ECO:0000256" key="1">
    <source>
        <dbReference type="ARBA" id="ARBA00004651"/>
    </source>
</evidence>
<comment type="caution">
    <text evidence="10">The sequence shown here is derived from an EMBL/GenBank/DDBJ whole genome shotgun (WGS) entry which is preliminary data.</text>
</comment>
<dbReference type="PANTHER" id="PTHR30287">
    <property type="entry name" value="MEMBRANE COMPONENT OF PREDICTED ABC SUPERFAMILY METABOLITE UPTAKE TRANSPORTER"/>
    <property type="match status" value="1"/>
</dbReference>
<feature type="transmembrane region" description="Helical" evidence="7">
    <location>
        <begin position="442"/>
        <end position="465"/>
    </location>
</feature>
<evidence type="ECO:0000256" key="6">
    <source>
        <dbReference type="SAM" id="Coils"/>
    </source>
</evidence>
<evidence type="ECO:0000256" key="4">
    <source>
        <dbReference type="ARBA" id="ARBA00022989"/>
    </source>
</evidence>
<keyword evidence="11" id="KW-1185">Reference proteome</keyword>